<dbReference type="AlphaFoldDB" id="A0A388LD83"/>
<dbReference type="OrthoDB" id="549243at2759"/>
<comment type="caution">
    <text evidence="2">The sequence shown here is derived from an EMBL/GenBank/DDBJ whole genome shotgun (WGS) entry which is preliminary data.</text>
</comment>
<accession>A0A388LD83</accession>
<sequence>MERCVRRRVSPELTVPWAEAGRSSIDSLDDSCLLRIFARLTPMPDRFNAGRVCRRWQALANDQRMWLSVEHCSSVPSYPVFGTLEAAVAAARPGDTIIISAGQPHDVSNVRIEKPLRLIGNGKSADRSVLSSPRGCDSALEFHANAHLVNLSIKSELGSCILHKKGRLIIEACALECIEHPLEHLSCPIVTVREESIRRLGSRKDAIVVVETRIEGGEKAVKTSEGLMLQHVRAIWGSASVFWFSVVAKCVGGNPPASAAGGPTECLA</sequence>
<dbReference type="SUPFAM" id="SSF81383">
    <property type="entry name" value="F-box domain"/>
    <property type="match status" value="1"/>
</dbReference>
<dbReference type="InterPro" id="IPR001810">
    <property type="entry name" value="F-box_dom"/>
</dbReference>
<dbReference type="SUPFAM" id="SSF51126">
    <property type="entry name" value="Pectin lyase-like"/>
    <property type="match status" value="1"/>
</dbReference>
<keyword evidence="3" id="KW-1185">Reference proteome</keyword>
<dbReference type="Pfam" id="PF12937">
    <property type="entry name" value="F-box-like"/>
    <property type="match status" value="1"/>
</dbReference>
<dbReference type="GO" id="GO:0005634">
    <property type="term" value="C:nucleus"/>
    <property type="evidence" value="ECO:0007669"/>
    <property type="project" value="EnsemblPlants"/>
</dbReference>
<evidence type="ECO:0000259" key="1">
    <source>
        <dbReference type="SMART" id="SM00256"/>
    </source>
</evidence>
<dbReference type="Proteomes" id="UP000265515">
    <property type="component" value="Unassembled WGS sequence"/>
</dbReference>
<dbReference type="InterPro" id="IPR045140">
    <property type="entry name" value="SHCBP1-like"/>
</dbReference>
<dbReference type="CDD" id="cd22163">
    <property type="entry name" value="F-box_AtSKIP5-like"/>
    <property type="match status" value="1"/>
</dbReference>
<dbReference type="PANTHER" id="PTHR14695">
    <property type="entry name" value="SHC SH2-DOMAIN BINDING PROTEIN 1-RELATED"/>
    <property type="match status" value="1"/>
</dbReference>
<evidence type="ECO:0000313" key="3">
    <source>
        <dbReference type="Proteomes" id="UP000265515"/>
    </source>
</evidence>
<proteinExistence type="predicted"/>
<dbReference type="SMART" id="SM00256">
    <property type="entry name" value="FBOX"/>
    <property type="match status" value="1"/>
</dbReference>
<dbReference type="PANTHER" id="PTHR14695:SF4">
    <property type="entry name" value="PROTEIN NESSUN DORMA"/>
    <property type="match status" value="1"/>
</dbReference>
<evidence type="ECO:0000313" key="2">
    <source>
        <dbReference type="EMBL" id="GBG80258.1"/>
    </source>
</evidence>
<organism evidence="2 3">
    <name type="scientific">Chara braunii</name>
    <name type="common">Braun's stonewort</name>
    <dbReference type="NCBI Taxonomy" id="69332"/>
    <lineage>
        <taxon>Eukaryota</taxon>
        <taxon>Viridiplantae</taxon>
        <taxon>Streptophyta</taxon>
        <taxon>Charophyceae</taxon>
        <taxon>Charales</taxon>
        <taxon>Characeae</taxon>
        <taxon>Chara</taxon>
    </lineage>
</organism>
<reference evidence="2 3" key="1">
    <citation type="journal article" date="2018" name="Cell">
        <title>The Chara Genome: Secondary Complexity and Implications for Plant Terrestrialization.</title>
        <authorList>
            <person name="Nishiyama T."/>
            <person name="Sakayama H."/>
            <person name="Vries J.D."/>
            <person name="Buschmann H."/>
            <person name="Saint-Marcoux D."/>
            <person name="Ullrich K.K."/>
            <person name="Haas F.B."/>
            <person name="Vanderstraeten L."/>
            <person name="Becker D."/>
            <person name="Lang D."/>
            <person name="Vosolsobe S."/>
            <person name="Rombauts S."/>
            <person name="Wilhelmsson P.K.I."/>
            <person name="Janitza P."/>
            <person name="Kern R."/>
            <person name="Heyl A."/>
            <person name="Rumpler F."/>
            <person name="Villalobos L.I.A.C."/>
            <person name="Clay J.M."/>
            <person name="Skokan R."/>
            <person name="Toyoda A."/>
            <person name="Suzuki Y."/>
            <person name="Kagoshima H."/>
            <person name="Schijlen E."/>
            <person name="Tajeshwar N."/>
            <person name="Catarino B."/>
            <person name="Hetherington A.J."/>
            <person name="Saltykova A."/>
            <person name="Bonnot C."/>
            <person name="Breuninger H."/>
            <person name="Symeonidi A."/>
            <person name="Radhakrishnan G.V."/>
            <person name="Van Nieuwerburgh F."/>
            <person name="Deforce D."/>
            <person name="Chang C."/>
            <person name="Karol K.G."/>
            <person name="Hedrich R."/>
            <person name="Ulvskov P."/>
            <person name="Glockner G."/>
            <person name="Delwiche C.F."/>
            <person name="Petrasek J."/>
            <person name="Van de Peer Y."/>
            <person name="Friml J."/>
            <person name="Beilby M."/>
            <person name="Dolan L."/>
            <person name="Kohara Y."/>
            <person name="Sugano S."/>
            <person name="Fujiyama A."/>
            <person name="Delaux P.-M."/>
            <person name="Quint M."/>
            <person name="TheiBen G."/>
            <person name="Hagemann M."/>
            <person name="Harholt J."/>
            <person name="Dunand C."/>
            <person name="Zachgo S."/>
            <person name="Langdale J."/>
            <person name="Maumus F."/>
            <person name="Straeten D.V.D."/>
            <person name="Gould S.B."/>
            <person name="Rensing S.A."/>
        </authorList>
    </citation>
    <scope>NUCLEOTIDE SEQUENCE [LARGE SCALE GENOMIC DNA]</scope>
    <source>
        <strain evidence="2 3">S276</strain>
    </source>
</reference>
<dbReference type="Gene3D" id="1.20.1280.50">
    <property type="match status" value="1"/>
</dbReference>
<feature type="domain" description="F-box" evidence="1">
    <location>
        <begin position="28"/>
        <end position="69"/>
    </location>
</feature>
<protein>
    <recommendedName>
        <fullName evidence="1">F-box domain-containing protein</fullName>
    </recommendedName>
</protein>
<dbReference type="Gramene" id="GBG80258">
    <property type="protein sequence ID" value="GBG80258"/>
    <property type="gene ID" value="CBR_g30624"/>
</dbReference>
<gene>
    <name evidence="2" type="ORF">CBR_g30624</name>
</gene>
<dbReference type="OMA" id="FLSTCKV"/>
<name>A0A388LD83_CHABU</name>
<dbReference type="EMBL" id="BFEA01000341">
    <property type="protein sequence ID" value="GBG80258.1"/>
    <property type="molecule type" value="Genomic_DNA"/>
</dbReference>
<dbReference type="InterPro" id="IPR011050">
    <property type="entry name" value="Pectin_lyase_fold/virulence"/>
</dbReference>
<dbReference type="InterPro" id="IPR036047">
    <property type="entry name" value="F-box-like_dom_sf"/>
</dbReference>